<name>A0AAF0QNC8_SOLVR</name>
<reference evidence="2" key="1">
    <citation type="submission" date="2023-08" db="EMBL/GenBank/DDBJ databases">
        <title>A de novo genome assembly of Solanum verrucosum Schlechtendal, a Mexican diploid species geographically isolated from the other diploid A-genome species in potato relatives.</title>
        <authorList>
            <person name="Hosaka K."/>
        </authorList>
    </citation>
    <scope>NUCLEOTIDE SEQUENCE</scope>
    <source>
        <tissue evidence="2">Young leaves</tissue>
    </source>
</reference>
<keyword evidence="3" id="KW-1185">Reference proteome</keyword>
<dbReference type="Gene3D" id="1.20.1280.50">
    <property type="match status" value="1"/>
</dbReference>
<dbReference type="Proteomes" id="UP001234989">
    <property type="component" value="Chromosome 4"/>
</dbReference>
<dbReference type="SMART" id="SM00256">
    <property type="entry name" value="FBOX"/>
    <property type="match status" value="1"/>
</dbReference>
<gene>
    <name evidence="2" type="ORF">MTR67_020474</name>
</gene>
<dbReference type="PANTHER" id="PTHR31293">
    <property type="entry name" value="RNI-LIKE SUPERFAMILY PROTEIN"/>
    <property type="match status" value="1"/>
</dbReference>
<feature type="domain" description="F-box" evidence="1">
    <location>
        <begin position="42"/>
        <end position="90"/>
    </location>
</feature>
<dbReference type="EMBL" id="CP133615">
    <property type="protein sequence ID" value="WMV27089.1"/>
    <property type="molecule type" value="Genomic_DNA"/>
</dbReference>
<sequence>MDSRSNCPASKKQKKSVVGVEETVDRVNDLQKKSVAGVEETVDRISDLPDSLLIQILSLLPTKDAFTTSILSKRWQYLWTSIDNFVFNCSHYGENFVPFVDYVLAHSDSPKIKKFELDYTNEFVYDYQSQISQWLTFAVKRKVEHVVLWSTDLMPDECTLTQSFCAFARH</sequence>
<dbReference type="Pfam" id="PF00646">
    <property type="entry name" value="F-box"/>
    <property type="match status" value="1"/>
</dbReference>
<evidence type="ECO:0000259" key="1">
    <source>
        <dbReference type="PROSITE" id="PS50181"/>
    </source>
</evidence>
<dbReference type="InterPro" id="IPR055294">
    <property type="entry name" value="FBL60-like"/>
</dbReference>
<dbReference type="SUPFAM" id="SSF81383">
    <property type="entry name" value="F-box domain"/>
    <property type="match status" value="1"/>
</dbReference>
<proteinExistence type="predicted"/>
<dbReference type="PROSITE" id="PS50181">
    <property type="entry name" value="FBOX"/>
    <property type="match status" value="1"/>
</dbReference>
<dbReference type="InterPro" id="IPR001810">
    <property type="entry name" value="F-box_dom"/>
</dbReference>
<accession>A0AAF0QNC8</accession>
<dbReference type="PANTHER" id="PTHR31293:SF12">
    <property type="entry name" value="RNI-LIKE SUPERFAMILY PROTEIN"/>
    <property type="match status" value="1"/>
</dbReference>
<dbReference type="InterPro" id="IPR036047">
    <property type="entry name" value="F-box-like_dom_sf"/>
</dbReference>
<evidence type="ECO:0000313" key="2">
    <source>
        <dbReference type="EMBL" id="WMV27089.1"/>
    </source>
</evidence>
<evidence type="ECO:0000313" key="3">
    <source>
        <dbReference type="Proteomes" id="UP001234989"/>
    </source>
</evidence>
<dbReference type="AlphaFoldDB" id="A0AAF0QNC8"/>
<protein>
    <recommendedName>
        <fullName evidence="1">F-box domain-containing protein</fullName>
    </recommendedName>
</protein>
<organism evidence="2 3">
    <name type="scientific">Solanum verrucosum</name>
    <dbReference type="NCBI Taxonomy" id="315347"/>
    <lineage>
        <taxon>Eukaryota</taxon>
        <taxon>Viridiplantae</taxon>
        <taxon>Streptophyta</taxon>
        <taxon>Embryophyta</taxon>
        <taxon>Tracheophyta</taxon>
        <taxon>Spermatophyta</taxon>
        <taxon>Magnoliopsida</taxon>
        <taxon>eudicotyledons</taxon>
        <taxon>Gunneridae</taxon>
        <taxon>Pentapetalae</taxon>
        <taxon>asterids</taxon>
        <taxon>lamiids</taxon>
        <taxon>Solanales</taxon>
        <taxon>Solanaceae</taxon>
        <taxon>Solanoideae</taxon>
        <taxon>Solaneae</taxon>
        <taxon>Solanum</taxon>
    </lineage>
</organism>